<evidence type="ECO:0000256" key="3">
    <source>
        <dbReference type="ARBA" id="ARBA00022692"/>
    </source>
</evidence>
<dbReference type="InterPro" id="IPR025857">
    <property type="entry name" value="MacB_PCD"/>
</dbReference>
<accession>A0AAW8F402</accession>
<keyword evidence="3 7" id="KW-0812">Transmembrane</keyword>
<organism evidence="10 11">
    <name type="scientific">Streptomyces canus</name>
    <dbReference type="NCBI Taxonomy" id="58343"/>
    <lineage>
        <taxon>Bacteria</taxon>
        <taxon>Bacillati</taxon>
        <taxon>Actinomycetota</taxon>
        <taxon>Actinomycetes</taxon>
        <taxon>Kitasatosporales</taxon>
        <taxon>Streptomycetaceae</taxon>
        <taxon>Streptomyces</taxon>
        <taxon>Streptomyces aurantiacus group</taxon>
    </lineage>
</organism>
<evidence type="ECO:0000256" key="4">
    <source>
        <dbReference type="ARBA" id="ARBA00022989"/>
    </source>
</evidence>
<name>A0AAW8F402_9ACTN</name>
<dbReference type="AlphaFoldDB" id="A0AAW8F402"/>
<protein>
    <recommendedName>
        <fullName evidence="12">ABC3 transporter permease protein domain-containing protein</fullName>
    </recommendedName>
</protein>
<feature type="domain" description="MacB-like periplasmic core" evidence="9">
    <location>
        <begin position="7"/>
        <end position="151"/>
    </location>
</feature>
<comment type="similarity">
    <text evidence="6">Belongs to the ABC-4 integral membrane protein family.</text>
</comment>
<keyword evidence="5 7" id="KW-0472">Membrane</keyword>
<sequence length="443" mass="47383">MAARLADTPGVAEQASPVFTFDTYIKAHGKSAHTAVEGRDSSQDAAVDQPLVTSGTWVRPGGAVLERGFAKALGVGVGDHVTVSGRDYPVVGTAIRAATSVYPWSDNAQGPGTSDFGGRMWLTSADTRRASSGDPGVHLIYLKLNDPTAAQHWMATAFAGWSEADDWVNTHGWQDVLQTDKAMIRNIQPALGVGGRLLAVAAIVTLASLATARAARDNRRAALLKAVGAGPATVTAALLAQHLLLTLLATAIGLTSGTLAAPFLVDPSAGLLNTVGRQNEGLSGSVRSSDQHLQRLYQARRVLLAERGEKLAFRRLAGVLRIGPRPSAPLRQFNDVAAAVLLTAAPLHQPFALQRVDERDHRRTVHAQPPRGLQLRQRAVCRQHREHRQLPRVQPERGQCGPGVLGQLQLRVLEQVAQPRAQQFLDRGPVVVILRHPKILTGA</sequence>
<evidence type="ECO:0000256" key="6">
    <source>
        <dbReference type="ARBA" id="ARBA00038076"/>
    </source>
</evidence>
<evidence type="ECO:0000313" key="10">
    <source>
        <dbReference type="EMBL" id="MDQ0904821.1"/>
    </source>
</evidence>
<reference evidence="10" key="1">
    <citation type="submission" date="2023-07" db="EMBL/GenBank/DDBJ databases">
        <title>Comparative genomics of wheat-associated soil bacteria to identify genetic determinants of phenazine resistance.</title>
        <authorList>
            <person name="Mouncey N."/>
        </authorList>
    </citation>
    <scope>NUCLEOTIDE SEQUENCE</scope>
    <source>
        <strain evidence="10">V4I22</strain>
    </source>
</reference>
<comment type="caution">
    <text evidence="10">The sequence shown here is derived from an EMBL/GenBank/DDBJ whole genome shotgun (WGS) entry which is preliminary data.</text>
</comment>
<evidence type="ECO:0000256" key="2">
    <source>
        <dbReference type="ARBA" id="ARBA00022475"/>
    </source>
</evidence>
<dbReference type="InterPro" id="IPR038766">
    <property type="entry name" value="Membrane_comp_ABC_pdt"/>
</dbReference>
<comment type="subcellular location">
    <subcellularLocation>
        <location evidence="1">Cell membrane</location>
        <topology evidence="1">Multi-pass membrane protein</topology>
    </subcellularLocation>
</comment>
<evidence type="ECO:0000313" key="11">
    <source>
        <dbReference type="Proteomes" id="UP001234216"/>
    </source>
</evidence>
<evidence type="ECO:0000256" key="5">
    <source>
        <dbReference type="ARBA" id="ARBA00023136"/>
    </source>
</evidence>
<dbReference type="InterPro" id="IPR003838">
    <property type="entry name" value="ABC3_permease_C"/>
</dbReference>
<dbReference type="PANTHER" id="PTHR30287:SF2">
    <property type="entry name" value="BLL1001 PROTEIN"/>
    <property type="match status" value="1"/>
</dbReference>
<dbReference type="Proteomes" id="UP001234216">
    <property type="component" value="Unassembled WGS sequence"/>
</dbReference>
<dbReference type="Pfam" id="PF12704">
    <property type="entry name" value="MacB_PCD"/>
    <property type="match status" value="1"/>
</dbReference>
<dbReference type="PANTHER" id="PTHR30287">
    <property type="entry name" value="MEMBRANE COMPONENT OF PREDICTED ABC SUPERFAMILY METABOLITE UPTAKE TRANSPORTER"/>
    <property type="match status" value="1"/>
</dbReference>
<dbReference type="EMBL" id="JAUSZV010000005">
    <property type="protein sequence ID" value="MDQ0904821.1"/>
    <property type="molecule type" value="Genomic_DNA"/>
</dbReference>
<keyword evidence="2" id="KW-1003">Cell membrane</keyword>
<evidence type="ECO:0000256" key="1">
    <source>
        <dbReference type="ARBA" id="ARBA00004651"/>
    </source>
</evidence>
<keyword evidence="4 7" id="KW-1133">Transmembrane helix</keyword>
<dbReference type="GO" id="GO:0005886">
    <property type="term" value="C:plasma membrane"/>
    <property type="evidence" value="ECO:0007669"/>
    <property type="project" value="UniProtKB-SubCell"/>
</dbReference>
<feature type="domain" description="ABC3 transporter permease C-terminal" evidence="8">
    <location>
        <begin position="197"/>
        <end position="264"/>
    </location>
</feature>
<feature type="transmembrane region" description="Helical" evidence="7">
    <location>
        <begin position="246"/>
        <end position="265"/>
    </location>
</feature>
<dbReference type="Pfam" id="PF02687">
    <property type="entry name" value="FtsX"/>
    <property type="match status" value="1"/>
</dbReference>
<feature type="transmembrane region" description="Helical" evidence="7">
    <location>
        <begin position="190"/>
        <end position="210"/>
    </location>
</feature>
<evidence type="ECO:0000256" key="7">
    <source>
        <dbReference type="SAM" id="Phobius"/>
    </source>
</evidence>
<proteinExistence type="inferred from homology"/>
<gene>
    <name evidence="10" type="ORF">QFZ22_000806</name>
</gene>
<evidence type="ECO:0000259" key="8">
    <source>
        <dbReference type="Pfam" id="PF02687"/>
    </source>
</evidence>
<evidence type="ECO:0008006" key="12">
    <source>
        <dbReference type="Google" id="ProtNLM"/>
    </source>
</evidence>
<evidence type="ECO:0000259" key="9">
    <source>
        <dbReference type="Pfam" id="PF12704"/>
    </source>
</evidence>